<sequence>MGTTIVESNRLDASYNVVFYRPGQTVYVRAGLNPVTQTCAITHELGHTHYAHDCSTQQAEHKADKWAADHLLHEAAVQHTAYETEFEPAAIATELGVTRTHIKNLAALPSWSHHMPILTTKPRPRDRIFI</sequence>
<name>A0A8S5UJP4_9CAUD</name>
<protein>
    <submittedName>
        <fullName evidence="1">HTH-type transcriptional regulator</fullName>
    </submittedName>
</protein>
<accession>A0A8S5UJP4</accession>
<organism evidence="1">
    <name type="scientific">Siphoviridae sp. ctvph17</name>
    <dbReference type="NCBI Taxonomy" id="2825724"/>
    <lineage>
        <taxon>Viruses</taxon>
        <taxon>Duplodnaviria</taxon>
        <taxon>Heunggongvirae</taxon>
        <taxon>Uroviricota</taxon>
        <taxon>Caudoviricetes</taxon>
    </lineage>
</organism>
<evidence type="ECO:0000313" key="1">
    <source>
        <dbReference type="EMBL" id="DAF94696.1"/>
    </source>
</evidence>
<proteinExistence type="predicted"/>
<dbReference type="EMBL" id="BK016095">
    <property type="protein sequence ID" value="DAF94696.1"/>
    <property type="molecule type" value="Genomic_DNA"/>
</dbReference>
<reference evidence="1" key="1">
    <citation type="journal article" date="2021" name="Proc. Natl. Acad. Sci. U.S.A.">
        <title>A Catalog of Tens of Thousands of Viruses from Human Metagenomes Reveals Hidden Associations with Chronic Diseases.</title>
        <authorList>
            <person name="Tisza M.J."/>
            <person name="Buck C.B."/>
        </authorList>
    </citation>
    <scope>NUCLEOTIDE SEQUENCE</scope>
    <source>
        <strain evidence="1">Ctvph17</strain>
    </source>
</reference>